<accession>A0A061DPQ3</accession>
<dbReference type="InParanoid" id="A0A061DPQ3"/>
<organism evidence="1 2">
    <name type="scientific">Theobroma cacao</name>
    <name type="common">Cacao</name>
    <name type="synonym">Cocoa</name>
    <dbReference type="NCBI Taxonomy" id="3641"/>
    <lineage>
        <taxon>Eukaryota</taxon>
        <taxon>Viridiplantae</taxon>
        <taxon>Streptophyta</taxon>
        <taxon>Embryophyta</taxon>
        <taxon>Tracheophyta</taxon>
        <taxon>Spermatophyta</taxon>
        <taxon>Magnoliopsida</taxon>
        <taxon>eudicotyledons</taxon>
        <taxon>Gunneridae</taxon>
        <taxon>Pentapetalae</taxon>
        <taxon>rosids</taxon>
        <taxon>malvids</taxon>
        <taxon>Malvales</taxon>
        <taxon>Malvaceae</taxon>
        <taxon>Byttnerioideae</taxon>
        <taxon>Theobroma</taxon>
    </lineage>
</organism>
<gene>
    <name evidence="1" type="ORF">TCM_003987</name>
</gene>
<dbReference type="Gramene" id="EOX94407">
    <property type="protein sequence ID" value="EOX94407"/>
    <property type="gene ID" value="TCM_003987"/>
</dbReference>
<proteinExistence type="predicted"/>
<keyword evidence="2" id="KW-1185">Reference proteome</keyword>
<reference evidence="1 2" key="1">
    <citation type="journal article" date="2013" name="Genome Biol.">
        <title>The genome sequence of the most widely cultivated cacao type and its use to identify candidate genes regulating pod color.</title>
        <authorList>
            <person name="Motamayor J.C."/>
            <person name="Mockaitis K."/>
            <person name="Schmutz J."/>
            <person name="Haiminen N."/>
            <person name="Iii D.L."/>
            <person name="Cornejo O."/>
            <person name="Findley S.D."/>
            <person name="Zheng P."/>
            <person name="Utro F."/>
            <person name="Royaert S."/>
            <person name="Saski C."/>
            <person name="Jenkins J."/>
            <person name="Podicheti R."/>
            <person name="Zhao M."/>
            <person name="Scheffler B.E."/>
            <person name="Stack J.C."/>
            <person name="Feltus F.A."/>
            <person name="Mustiga G.M."/>
            <person name="Amores F."/>
            <person name="Phillips W."/>
            <person name="Marelli J.P."/>
            <person name="May G.D."/>
            <person name="Shapiro H."/>
            <person name="Ma J."/>
            <person name="Bustamante C.D."/>
            <person name="Schnell R.J."/>
            <person name="Main D."/>
            <person name="Gilbert D."/>
            <person name="Parida L."/>
            <person name="Kuhn D.N."/>
        </authorList>
    </citation>
    <scope>NUCLEOTIDE SEQUENCE [LARGE SCALE GENOMIC DNA]</scope>
    <source>
        <strain evidence="2">cv. Matina 1-6</strain>
    </source>
</reference>
<evidence type="ECO:0000313" key="1">
    <source>
        <dbReference type="EMBL" id="EOX94407.1"/>
    </source>
</evidence>
<dbReference type="EMBL" id="CM001879">
    <property type="protein sequence ID" value="EOX94407.1"/>
    <property type="molecule type" value="Genomic_DNA"/>
</dbReference>
<protein>
    <submittedName>
        <fullName evidence="1">Uncharacterized protein</fullName>
    </submittedName>
</protein>
<dbReference type="AlphaFoldDB" id="A0A061DPQ3"/>
<sequence>MVSTHKDARWRSNKTGYLTGEEKKFAPQNPNLGTWINKDHKMKSWLIDSMSQSLMQRFIRLPTTNEIQEAISKIFYDGLDETCIFLSGLDSKFDQGEFLDLLFKGKALVKKMCYNKWWRIGVYEVRENG</sequence>
<evidence type="ECO:0000313" key="2">
    <source>
        <dbReference type="Proteomes" id="UP000026915"/>
    </source>
</evidence>
<dbReference type="Proteomes" id="UP000026915">
    <property type="component" value="Chromosome 1"/>
</dbReference>
<dbReference type="HOGENOM" id="CLU_1952731_0_0_1"/>
<name>A0A061DPQ3_THECC</name>